<dbReference type="AlphaFoldDB" id="A0A9P6Y0Z7"/>
<comment type="caution">
    <text evidence="1">The sequence shown here is derived from an EMBL/GenBank/DDBJ whole genome shotgun (WGS) entry which is preliminary data.</text>
</comment>
<accession>A0A9P6Y0Z7</accession>
<protein>
    <submittedName>
        <fullName evidence="1">Uncharacterized protein</fullName>
    </submittedName>
</protein>
<organism evidence="1 2">
    <name type="scientific">Rhizopus oryzae</name>
    <name type="common">Mucormycosis agent</name>
    <name type="synonym">Rhizopus arrhizus var. delemar</name>
    <dbReference type="NCBI Taxonomy" id="64495"/>
    <lineage>
        <taxon>Eukaryota</taxon>
        <taxon>Fungi</taxon>
        <taxon>Fungi incertae sedis</taxon>
        <taxon>Mucoromycota</taxon>
        <taxon>Mucoromycotina</taxon>
        <taxon>Mucoromycetes</taxon>
        <taxon>Mucorales</taxon>
        <taxon>Mucorineae</taxon>
        <taxon>Rhizopodaceae</taxon>
        <taxon>Rhizopus</taxon>
    </lineage>
</organism>
<dbReference type="Proteomes" id="UP000717996">
    <property type="component" value="Unassembled WGS sequence"/>
</dbReference>
<sequence length="83" mass="9667">MQHKKKSLHSSTLLSDSERKNIIDSYPSMAHLEYKSSATIPTAEYLMNKGQRYEDKSLEHLQYLLSAAFRPLDIPHYDAMFTF</sequence>
<dbReference type="EMBL" id="JAANIT010002270">
    <property type="protein sequence ID" value="KAG1536964.1"/>
    <property type="molecule type" value="Genomic_DNA"/>
</dbReference>
<evidence type="ECO:0000313" key="2">
    <source>
        <dbReference type="Proteomes" id="UP000717996"/>
    </source>
</evidence>
<gene>
    <name evidence="1" type="ORF">G6F51_010656</name>
</gene>
<dbReference type="OrthoDB" id="2286148at2759"/>
<evidence type="ECO:0000313" key="1">
    <source>
        <dbReference type="EMBL" id="KAG1536964.1"/>
    </source>
</evidence>
<name>A0A9P6Y0Z7_RHIOR</name>
<reference evidence="1" key="1">
    <citation type="journal article" date="2020" name="Microb. Genom.">
        <title>Genetic diversity of clinical and environmental Mucorales isolates obtained from an investigation of mucormycosis cases among solid organ transplant recipients.</title>
        <authorList>
            <person name="Nguyen M.H."/>
            <person name="Kaul D."/>
            <person name="Muto C."/>
            <person name="Cheng S.J."/>
            <person name="Richter R.A."/>
            <person name="Bruno V.M."/>
            <person name="Liu G."/>
            <person name="Beyhan S."/>
            <person name="Sundermann A.J."/>
            <person name="Mounaud S."/>
            <person name="Pasculle A.W."/>
            <person name="Nierman W.C."/>
            <person name="Driscoll E."/>
            <person name="Cumbie R."/>
            <person name="Clancy C.J."/>
            <person name="Dupont C.L."/>
        </authorList>
    </citation>
    <scope>NUCLEOTIDE SEQUENCE</scope>
    <source>
        <strain evidence="1">GL16</strain>
    </source>
</reference>
<proteinExistence type="predicted"/>